<dbReference type="GO" id="GO:0031146">
    <property type="term" value="P:SCF-dependent proteasomal ubiquitin-dependent protein catabolic process"/>
    <property type="evidence" value="ECO:0007669"/>
    <property type="project" value="TreeGrafter"/>
</dbReference>
<feature type="domain" description="F-box" evidence="3">
    <location>
        <begin position="231"/>
        <end position="277"/>
    </location>
</feature>
<reference evidence="4 5" key="1">
    <citation type="journal article" date="2012" name="Genome Biol.">
        <title>Genome and low-iron response of an oceanic diatom adapted to chronic iron limitation.</title>
        <authorList>
            <person name="Lommer M."/>
            <person name="Specht M."/>
            <person name="Roy A.S."/>
            <person name="Kraemer L."/>
            <person name="Andreson R."/>
            <person name="Gutowska M.A."/>
            <person name="Wolf J."/>
            <person name="Bergner S.V."/>
            <person name="Schilhabel M.B."/>
            <person name="Klostermeier U.C."/>
            <person name="Beiko R.G."/>
            <person name="Rosenstiel P."/>
            <person name="Hippler M."/>
            <person name="Laroche J."/>
        </authorList>
    </citation>
    <scope>NUCLEOTIDE SEQUENCE [LARGE SCALE GENOMIC DNA]</scope>
    <source>
        <strain evidence="4 5">CCMP1005</strain>
    </source>
</reference>
<evidence type="ECO:0000313" key="4">
    <source>
        <dbReference type="EMBL" id="EJK58371.1"/>
    </source>
</evidence>
<dbReference type="EMBL" id="AGNL01025415">
    <property type="protein sequence ID" value="EJK58371.1"/>
    <property type="molecule type" value="Genomic_DNA"/>
</dbReference>
<dbReference type="eggNOG" id="ENOG502SB1N">
    <property type="taxonomic scope" value="Eukaryota"/>
</dbReference>
<dbReference type="Gene3D" id="1.20.1280.50">
    <property type="match status" value="1"/>
</dbReference>
<dbReference type="Pfam" id="PF19270">
    <property type="entry name" value="FBO_C"/>
    <property type="match status" value="1"/>
</dbReference>
<keyword evidence="5" id="KW-1185">Reference proteome</keyword>
<dbReference type="InterPro" id="IPR036047">
    <property type="entry name" value="F-box-like_dom_sf"/>
</dbReference>
<proteinExistence type="predicted"/>
<evidence type="ECO:0000256" key="1">
    <source>
        <dbReference type="ARBA" id="ARBA00022786"/>
    </source>
</evidence>
<dbReference type="SUPFAM" id="SSF81383">
    <property type="entry name" value="F-box domain"/>
    <property type="match status" value="1"/>
</dbReference>
<accession>K0SBR3</accession>
<dbReference type="GO" id="GO:0005737">
    <property type="term" value="C:cytoplasm"/>
    <property type="evidence" value="ECO:0007669"/>
    <property type="project" value="TreeGrafter"/>
</dbReference>
<dbReference type="GO" id="GO:0019005">
    <property type="term" value="C:SCF ubiquitin ligase complex"/>
    <property type="evidence" value="ECO:0007669"/>
    <property type="project" value="TreeGrafter"/>
</dbReference>
<feature type="compositionally biased region" description="Basic and acidic residues" evidence="2">
    <location>
        <begin position="1"/>
        <end position="15"/>
    </location>
</feature>
<dbReference type="PROSITE" id="PS50181">
    <property type="entry name" value="FBOX"/>
    <property type="match status" value="1"/>
</dbReference>
<feature type="compositionally biased region" description="Acidic residues" evidence="2">
    <location>
        <begin position="25"/>
        <end position="48"/>
    </location>
</feature>
<dbReference type="Proteomes" id="UP000266841">
    <property type="component" value="Unassembled WGS sequence"/>
</dbReference>
<feature type="compositionally biased region" description="Low complexity" evidence="2">
    <location>
        <begin position="49"/>
        <end position="58"/>
    </location>
</feature>
<evidence type="ECO:0000256" key="2">
    <source>
        <dbReference type="SAM" id="MobiDB-lite"/>
    </source>
</evidence>
<dbReference type="AlphaFoldDB" id="K0SBR3"/>
<keyword evidence="1" id="KW-0833">Ubl conjugation pathway</keyword>
<name>K0SBR3_THAOC</name>
<dbReference type="SMART" id="SM00256">
    <property type="entry name" value="FBOX"/>
    <property type="match status" value="1"/>
</dbReference>
<dbReference type="PANTHER" id="PTHR12874:SF9">
    <property type="entry name" value="F-BOX ONLY PROTEIN 48"/>
    <property type="match status" value="1"/>
</dbReference>
<dbReference type="InterPro" id="IPR001810">
    <property type="entry name" value="F-box_dom"/>
</dbReference>
<feature type="compositionally biased region" description="Polar residues" evidence="2">
    <location>
        <begin position="199"/>
        <end position="211"/>
    </location>
</feature>
<dbReference type="OMA" id="MWTEIPV"/>
<evidence type="ECO:0000259" key="3">
    <source>
        <dbReference type="PROSITE" id="PS50181"/>
    </source>
</evidence>
<feature type="region of interest" description="Disordered" evidence="2">
    <location>
        <begin position="185"/>
        <end position="213"/>
    </location>
</feature>
<feature type="region of interest" description="Disordered" evidence="2">
    <location>
        <begin position="1"/>
        <end position="82"/>
    </location>
</feature>
<dbReference type="InterPro" id="IPR045464">
    <property type="entry name" value="Hrt3/FBXO9_C"/>
</dbReference>
<evidence type="ECO:0000313" key="5">
    <source>
        <dbReference type="Proteomes" id="UP000266841"/>
    </source>
</evidence>
<dbReference type="OrthoDB" id="2117972at2759"/>
<dbReference type="Pfam" id="PF00646">
    <property type="entry name" value="F-box"/>
    <property type="match status" value="1"/>
</dbReference>
<sequence>MTKEERDPDLPRIPEDSAAGSGWTQEEEEDEEQRLYELDNDVGGEGEEGTAAADVGGTSSPPYPRRVSVDETSSRQVDPGPIYVQSSAGDRWELTWPIWHLLPRDERRQIVAQYGMKSIGEFEEFMTLSRAMDESELQQVQSTSDLAAAVEGAETTPLEAVTSDMPAGVAQEESWHPPFVKQLLEDEDDDESDSEQQEGSAPNESTETSPAVESETIAIDLDKHMEMIEQGGLMLLIPDEILEKCFAYLPVDNFANLALVSPHWKRFTRSDAVYKTLCERVYLIQSKRKALNVAKFGNSYRRMLEVRPRVRTGGGLYVLKYQKVIQIQRDMWTEIPVGAVLESIYYRYLYFFEDGRVLYALTHATPGEMVPRFHKMLLHGWGSKDKWGVWGRFSIKREKIRVWAKQDWHEVCFQLRVIRSNKELHYGDDRGRWTSMELERHMSSPSGNFNDDSHDLVKYQLPDNLYFRFLHDRRL</sequence>
<gene>
    <name evidence="4" type="ORF">THAOC_21510</name>
</gene>
<feature type="compositionally biased region" description="Acidic residues" evidence="2">
    <location>
        <begin position="185"/>
        <end position="196"/>
    </location>
</feature>
<organism evidence="4 5">
    <name type="scientific">Thalassiosira oceanica</name>
    <name type="common">Marine diatom</name>
    <dbReference type="NCBI Taxonomy" id="159749"/>
    <lineage>
        <taxon>Eukaryota</taxon>
        <taxon>Sar</taxon>
        <taxon>Stramenopiles</taxon>
        <taxon>Ochrophyta</taxon>
        <taxon>Bacillariophyta</taxon>
        <taxon>Coscinodiscophyceae</taxon>
        <taxon>Thalassiosirophycidae</taxon>
        <taxon>Thalassiosirales</taxon>
        <taxon>Thalassiosiraceae</taxon>
        <taxon>Thalassiosira</taxon>
    </lineage>
</organism>
<dbReference type="CDD" id="cd09917">
    <property type="entry name" value="F-box_SF"/>
    <property type="match status" value="1"/>
</dbReference>
<protein>
    <recommendedName>
        <fullName evidence="3">F-box domain-containing protein</fullName>
    </recommendedName>
</protein>
<comment type="caution">
    <text evidence="4">The sequence shown here is derived from an EMBL/GenBank/DDBJ whole genome shotgun (WGS) entry which is preliminary data.</text>
</comment>
<dbReference type="PANTHER" id="PTHR12874">
    <property type="entry name" value="F-BOX ONLY PROTEIN 48-RELATED"/>
    <property type="match status" value="1"/>
</dbReference>